<dbReference type="InterPro" id="IPR012675">
    <property type="entry name" value="Beta-grasp_dom_sf"/>
</dbReference>
<evidence type="ECO:0000256" key="2">
    <source>
        <dbReference type="ARBA" id="ARBA00001966"/>
    </source>
</evidence>
<keyword evidence="5" id="KW-0001">2Fe-2S</keyword>
<evidence type="ECO:0000256" key="1">
    <source>
        <dbReference type="ARBA" id="ARBA00001927"/>
    </source>
</evidence>
<gene>
    <name evidence="12" type="primary">frdB</name>
    <name evidence="12" type="ORF">DYBT9623_03762</name>
</gene>
<dbReference type="InterPro" id="IPR036010">
    <property type="entry name" value="2Fe-2S_ferredoxin-like_sf"/>
</dbReference>
<dbReference type="InterPro" id="IPR009051">
    <property type="entry name" value="Helical_ferredxn"/>
</dbReference>
<dbReference type="Gene3D" id="3.10.20.30">
    <property type="match status" value="1"/>
</dbReference>
<evidence type="ECO:0000256" key="8">
    <source>
        <dbReference type="ARBA" id="ARBA00023004"/>
    </source>
</evidence>
<dbReference type="InterPro" id="IPR017896">
    <property type="entry name" value="4Fe4S_Fe-S-bd"/>
</dbReference>
<reference evidence="12 13" key="1">
    <citation type="submission" date="2021-04" db="EMBL/GenBank/DDBJ databases">
        <authorList>
            <person name="Rodrigo-Torres L."/>
            <person name="Arahal R. D."/>
            <person name="Lucena T."/>
        </authorList>
    </citation>
    <scope>NUCLEOTIDE SEQUENCE [LARGE SCALE GENOMIC DNA]</scope>
    <source>
        <strain evidence="12 13">CECT 9623</strain>
    </source>
</reference>
<comment type="cofactor">
    <cofactor evidence="1">
        <name>[3Fe-4S] cluster</name>
        <dbReference type="ChEBI" id="CHEBI:21137"/>
    </cofactor>
</comment>
<feature type="domain" description="4Fe-4S ferredoxin-type" evidence="11">
    <location>
        <begin position="154"/>
        <end position="184"/>
    </location>
</feature>
<keyword evidence="8" id="KW-0408">Iron</keyword>
<comment type="similarity">
    <text evidence="3">Belongs to the succinate dehydrogenase/fumarate reductase iron-sulfur protein family.</text>
</comment>
<evidence type="ECO:0000256" key="7">
    <source>
        <dbReference type="ARBA" id="ARBA00023002"/>
    </source>
</evidence>
<comment type="cofactor">
    <cofactor evidence="2">
        <name>[4Fe-4S] cluster</name>
        <dbReference type="ChEBI" id="CHEBI:49883"/>
    </cofactor>
</comment>
<evidence type="ECO:0000313" key="13">
    <source>
        <dbReference type="Proteomes" id="UP000679725"/>
    </source>
</evidence>
<dbReference type="NCBIfam" id="TIGR00384">
    <property type="entry name" value="dhsB"/>
    <property type="match status" value="1"/>
</dbReference>
<dbReference type="PROSITE" id="PS51379">
    <property type="entry name" value="4FE4S_FER_2"/>
    <property type="match status" value="1"/>
</dbReference>
<evidence type="ECO:0000256" key="10">
    <source>
        <dbReference type="ARBA" id="ARBA00034078"/>
    </source>
</evidence>
<dbReference type="Pfam" id="PF13085">
    <property type="entry name" value="Fer2_3"/>
    <property type="match status" value="1"/>
</dbReference>
<evidence type="ECO:0000256" key="5">
    <source>
        <dbReference type="ARBA" id="ARBA00022714"/>
    </source>
</evidence>
<keyword evidence="13" id="KW-1185">Reference proteome</keyword>
<evidence type="ECO:0000259" key="11">
    <source>
        <dbReference type="PROSITE" id="PS51379"/>
    </source>
</evidence>
<keyword evidence="9" id="KW-0411">Iron-sulfur</keyword>
<accession>A0ABN7REJ2</accession>
<evidence type="ECO:0000256" key="3">
    <source>
        <dbReference type="ARBA" id="ARBA00009433"/>
    </source>
</evidence>
<dbReference type="InterPro" id="IPR006058">
    <property type="entry name" value="2Fe2S_fd_BS"/>
</dbReference>
<dbReference type="InterPro" id="IPR025192">
    <property type="entry name" value="Succ_DH/fum_Rdtase_N"/>
</dbReference>
<dbReference type="Gene3D" id="1.10.1060.10">
    <property type="entry name" value="Alpha-helical ferredoxin"/>
    <property type="match status" value="1"/>
</dbReference>
<dbReference type="InterPro" id="IPR004489">
    <property type="entry name" value="Succ_DH/fum_Rdtase_Fe-S"/>
</dbReference>
<dbReference type="InterPro" id="IPR050573">
    <property type="entry name" value="SDH/FRD_Iron-Sulfur"/>
</dbReference>
<keyword evidence="6" id="KW-0479">Metal-binding</keyword>
<protein>
    <submittedName>
        <fullName evidence="12">Fumarate reductase iron-sulfur subunit</fullName>
        <ecNumber evidence="12">1.3.5.1</ecNumber>
    </submittedName>
</protein>
<proteinExistence type="inferred from homology"/>
<dbReference type="EMBL" id="CAJRAU010000005">
    <property type="protein sequence ID" value="CAG5071775.1"/>
    <property type="molecule type" value="Genomic_DNA"/>
</dbReference>
<evidence type="ECO:0000256" key="9">
    <source>
        <dbReference type="ARBA" id="ARBA00023014"/>
    </source>
</evidence>
<dbReference type="PANTHER" id="PTHR11921:SF41">
    <property type="entry name" value="SUCCINATE DEHYDROGENASE"/>
    <property type="match status" value="1"/>
</dbReference>
<dbReference type="GO" id="GO:0008177">
    <property type="term" value="F:succinate dehydrogenase (quinone) activity"/>
    <property type="evidence" value="ECO:0007669"/>
    <property type="project" value="UniProtKB-EC"/>
</dbReference>
<evidence type="ECO:0000256" key="4">
    <source>
        <dbReference type="ARBA" id="ARBA00022485"/>
    </source>
</evidence>
<keyword evidence="7 12" id="KW-0560">Oxidoreductase</keyword>
<name>A0ABN7REJ2_9BACT</name>
<evidence type="ECO:0000256" key="6">
    <source>
        <dbReference type="ARBA" id="ARBA00022723"/>
    </source>
</evidence>
<dbReference type="EC" id="1.3.5.1" evidence="12"/>
<keyword evidence="4" id="KW-0004">4Fe-4S</keyword>
<organism evidence="12 13">
    <name type="scientific">Dyadobacter linearis</name>
    <dbReference type="NCBI Taxonomy" id="2823330"/>
    <lineage>
        <taxon>Bacteria</taxon>
        <taxon>Pseudomonadati</taxon>
        <taxon>Bacteroidota</taxon>
        <taxon>Cytophagia</taxon>
        <taxon>Cytophagales</taxon>
        <taxon>Spirosomataceae</taxon>
        <taxon>Dyadobacter</taxon>
    </lineage>
</organism>
<dbReference type="Proteomes" id="UP000679725">
    <property type="component" value="Unassembled WGS sequence"/>
</dbReference>
<dbReference type="NCBIfam" id="NF005746">
    <property type="entry name" value="PRK07570.1"/>
    <property type="match status" value="1"/>
</dbReference>
<dbReference type="Pfam" id="PF13183">
    <property type="entry name" value="Fer4_8"/>
    <property type="match status" value="1"/>
</dbReference>
<evidence type="ECO:0000313" key="12">
    <source>
        <dbReference type="EMBL" id="CAG5071775.1"/>
    </source>
</evidence>
<dbReference type="SUPFAM" id="SSF46548">
    <property type="entry name" value="alpha-helical ferredoxin"/>
    <property type="match status" value="1"/>
</dbReference>
<dbReference type="PANTHER" id="PTHR11921">
    <property type="entry name" value="SUCCINATE DEHYDROGENASE IRON-SULFUR PROTEIN"/>
    <property type="match status" value="1"/>
</dbReference>
<dbReference type="SUPFAM" id="SSF54292">
    <property type="entry name" value="2Fe-2S ferredoxin-like"/>
    <property type="match status" value="1"/>
</dbReference>
<dbReference type="PROSITE" id="PS00197">
    <property type="entry name" value="2FE2S_FER_1"/>
    <property type="match status" value="1"/>
</dbReference>
<comment type="caution">
    <text evidence="12">The sequence shown here is derived from an EMBL/GenBank/DDBJ whole genome shotgun (WGS) entry which is preliminary data.</text>
</comment>
<comment type="cofactor">
    <cofactor evidence="10">
        <name>[2Fe-2S] cluster</name>
        <dbReference type="ChEBI" id="CHEBI:190135"/>
    </cofactor>
</comment>
<sequence length="254" mass="27284">MEGNMSLSLKVWRQSNKETAGGFENYKLDSVSPDMSFLEMFDVLNEQLIEEGKEPVAFDHDCREGICGSCSMYINGRPHGPLRGVTVCQLHMRSFNDGDTIVVEPWRAQAFPVIKDLVVDRDAFDRVVSAGGFISVNTGNAQDANSLPIPKEAADDAFSAAACIGCGACVAACKNASAMLFVSAKISQLALLPQGQAERSIRAEKMVAQMDAEGFGACTNTGACSAECPKEISMENIARMNREYIGAKFSSSAV</sequence>